<evidence type="ECO:0000313" key="3">
    <source>
        <dbReference type="Proteomes" id="UP000463051"/>
    </source>
</evidence>
<comment type="caution">
    <text evidence="2">The sequence shown here is derived from an EMBL/GenBank/DDBJ whole genome shotgun (WGS) entry which is preliminary data.</text>
</comment>
<dbReference type="AlphaFoldDB" id="A0A7X2H181"/>
<feature type="transmembrane region" description="Helical" evidence="1">
    <location>
        <begin position="37"/>
        <end position="55"/>
    </location>
</feature>
<keyword evidence="3" id="KW-1185">Reference proteome</keyword>
<evidence type="ECO:0000256" key="1">
    <source>
        <dbReference type="SAM" id="Phobius"/>
    </source>
</evidence>
<proteinExistence type="predicted"/>
<feature type="transmembrane region" description="Helical" evidence="1">
    <location>
        <begin position="89"/>
        <end position="110"/>
    </location>
</feature>
<sequence>MSPLYKRVLVHTGFYLVLFFLIPYIQNHSHIMNDLGTLLLLLLMVNPAAVMILNAEAGLHQGFNIALCLLPALLFALSVFLVFDGNTSAQFYSVAYGVIAIVSNSIGAKYRKKNMRTAK</sequence>
<evidence type="ECO:0000313" key="2">
    <source>
        <dbReference type="EMBL" id="MRN51465.1"/>
    </source>
</evidence>
<gene>
    <name evidence="2" type="ORF">GJB61_00385</name>
</gene>
<reference evidence="2 3" key="1">
    <citation type="submission" date="2019-11" db="EMBL/GenBank/DDBJ databases">
        <title>Paenibacillus monticola sp. nov., a novel PGPR strain isolated from mountain sample in China.</title>
        <authorList>
            <person name="Zhao Q."/>
            <person name="Li H.-P."/>
            <person name="Zhang J.-L."/>
        </authorList>
    </citation>
    <scope>NUCLEOTIDE SEQUENCE [LARGE SCALE GENOMIC DNA]</scope>
    <source>
        <strain evidence="2 3">LC-T2</strain>
    </source>
</reference>
<organism evidence="2 3">
    <name type="scientific">Paenibacillus monticola</name>
    <dbReference type="NCBI Taxonomy" id="2666075"/>
    <lineage>
        <taxon>Bacteria</taxon>
        <taxon>Bacillati</taxon>
        <taxon>Bacillota</taxon>
        <taxon>Bacilli</taxon>
        <taxon>Bacillales</taxon>
        <taxon>Paenibacillaceae</taxon>
        <taxon>Paenibacillus</taxon>
    </lineage>
</organism>
<feature type="transmembrane region" description="Helical" evidence="1">
    <location>
        <begin position="62"/>
        <end position="83"/>
    </location>
</feature>
<keyword evidence="1" id="KW-0472">Membrane</keyword>
<name>A0A7X2H181_9BACL</name>
<accession>A0A7X2H181</accession>
<keyword evidence="1" id="KW-1133">Transmembrane helix</keyword>
<dbReference type="EMBL" id="WJXB01000001">
    <property type="protein sequence ID" value="MRN51465.1"/>
    <property type="molecule type" value="Genomic_DNA"/>
</dbReference>
<dbReference type="Proteomes" id="UP000463051">
    <property type="component" value="Unassembled WGS sequence"/>
</dbReference>
<protein>
    <submittedName>
        <fullName evidence="2">Uncharacterized protein</fullName>
    </submittedName>
</protein>
<feature type="transmembrane region" description="Helical" evidence="1">
    <location>
        <begin position="7"/>
        <end position="25"/>
    </location>
</feature>
<keyword evidence="1" id="KW-0812">Transmembrane</keyword>
<dbReference type="RefSeq" id="WP_154116057.1">
    <property type="nucleotide sequence ID" value="NZ_WJXB01000001.1"/>
</dbReference>